<feature type="region of interest" description="Disordered" evidence="2">
    <location>
        <begin position="304"/>
        <end position="326"/>
    </location>
</feature>
<evidence type="ECO:0000256" key="1">
    <source>
        <dbReference type="SAM" id="Coils"/>
    </source>
</evidence>
<dbReference type="OrthoDB" id="273109at2759"/>
<evidence type="ECO:0000313" key="4">
    <source>
        <dbReference type="Proteomes" id="UP000038009"/>
    </source>
</evidence>
<dbReference type="VEuPathDB" id="TriTrypDB:Lsey_0287_0040"/>
<accession>A0A0N1HT89</accession>
<organism evidence="3 4">
    <name type="scientific">Leptomonas seymouri</name>
    <dbReference type="NCBI Taxonomy" id="5684"/>
    <lineage>
        <taxon>Eukaryota</taxon>
        <taxon>Discoba</taxon>
        <taxon>Euglenozoa</taxon>
        <taxon>Kinetoplastea</taxon>
        <taxon>Metakinetoplastina</taxon>
        <taxon>Trypanosomatida</taxon>
        <taxon>Trypanosomatidae</taxon>
        <taxon>Leishmaniinae</taxon>
        <taxon>Leptomonas</taxon>
    </lineage>
</organism>
<feature type="coiled-coil region" evidence="1">
    <location>
        <begin position="6"/>
        <end position="54"/>
    </location>
</feature>
<proteinExistence type="predicted"/>
<dbReference type="AlphaFoldDB" id="A0A0N1HT89"/>
<feature type="compositionally biased region" description="Low complexity" evidence="2">
    <location>
        <begin position="198"/>
        <end position="207"/>
    </location>
</feature>
<keyword evidence="4" id="KW-1185">Reference proteome</keyword>
<dbReference type="EMBL" id="LJSK01000287">
    <property type="protein sequence ID" value="KPI84123.1"/>
    <property type="molecule type" value="Genomic_DNA"/>
</dbReference>
<name>A0A0N1HT89_LEPSE</name>
<gene>
    <name evidence="3" type="ORF">ABL78_6821</name>
</gene>
<protein>
    <submittedName>
        <fullName evidence="3">Uncharacterized protein</fullName>
    </submittedName>
</protein>
<sequence>MSSELVEQWAKRVSDAEEEVRRMQGDIDAVKKQRKELKADIRKYEDVIAAEKHDLLESLERVEAQAKALGTQCETALVEKDRVEAEYIAALDEYERLHYLVRDIQDAEERLQSREDLEATLQRESLQWAEEEHAHRRKLHQLQQQQSQARRAQQAELQELEAQLASVERRQREERATRCGEVTQAARTAVRGSRQPTPASSPSAEESAFVHANAGGSVPTRAGTLRSCLRTPATSTAAAAGAAGHHSSNGDLAVKTPASAPVSRCASQSLVTEPGLRGGEGAKADAAATAKPSLQVLQQMRAYSYAGPGKPGSRKREFLGETTNEQ</sequence>
<feature type="region of interest" description="Disordered" evidence="2">
    <location>
        <begin position="167"/>
        <end position="207"/>
    </location>
</feature>
<comment type="caution">
    <text evidence="3">The sequence shown here is derived from an EMBL/GenBank/DDBJ whole genome shotgun (WGS) entry which is preliminary data.</text>
</comment>
<evidence type="ECO:0000256" key="2">
    <source>
        <dbReference type="SAM" id="MobiDB-lite"/>
    </source>
</evidence>
<reference evidence="3 4" key="1">
    <citation type="journal article" date="2015" name="PLoS Pathog.">
        <title>Leptomonas seymouri: Adaptations to the Dixenous Life Cycle Analyzed by Genome Sequencing, Transcriptome Profiling and Co-infection with Leishmania donovani.</title>
        <authorList>
            <person name="Kraeva N."/>
            <person name="Butenko A."/>
            <person name="Hlavacova J."/>
            <person name="Kostygov A."/>
            <person name="Myskova J."/>
            <person name="Grybchuk D."/>
            <person name="Lestinova T."/>
            <person name="Votypka J."/>
            <person name="Volf P."/>
            <person name="Opperdoes F."/>
            <person name="Flegontov P."/>
            <person name="Lukes J."/>
            <person name="Yurchenko V."/>
        </authorList>
    </citation>
    <scope>NUCLEOTIDE SEQUENCE [LARGE SCALE GENOMIC DNA]</scope>
    <source>
        <strain evidence="3 4">ATCC 30220</strain>
    </source>
</reference>
<feature type="compositionally biased region" description="Basic and acidic residues" evidence="2">
    <location>
        <begin position="167"/>
        <end position="178"/>
    </location>
</feature>
<dbReference type="Proteomes" id="UP000038009">
    <property type="component" value="Unassembled WGS sequence"/>
</dbReference>
<dbReference type="OMA" id="QRESITW"/>
<keyword evidence="1" id="KW-0175">Coiled coil</keyword>
<evidence type="ECO:0000313" key="3">
    <source>
        <dbReference type="EMBL" id="KPI84123.1"/>
    </source>
</evidence>